<dbReference type="PANTHER" id="PTHR19957">
    <property type="entry name" value="SYNTAXIN"/>
    <property type="match status" value="1"/>
</dbReference>
<evidence type="ECO:0000256" key="5">
    <source>
        <dbReference type="ARBA" id="ARBA00022927"/>
    </source>
</evidence>
<dbReference type="VEuPathDB" id="AmoebaDB:EHI_164320"/>
<dbReference type="SMR" id="A0A5K1U766"/>
<dbReference type="VEuPathDB" id="AmoebaDB:KM1_033110"/>
<name>A0A5K1U766_ENTHI</name>
<dbReference type="PROSITE" id="PS50192">
    <property type="entry name" value="T_SNARE"/>
    <property type="match status" value="1"/>
</dbReference>
<evidence type="ECO:0000256" key="6">
    <source>
        <dbReference type="ARBA" id="ARBA00022989"/>
    </source>
</evidence>
<dbReference type="InterPro" id="IPR000727">
    <property type="entry name" value="T_SNARE_dom"/>
</dbReference>
<dbReference type="SUPFAM" id="SSF47661">
    <property type="entry name" value="t-snare proteins"/>
    <property type="match status" value="1"/>
</dbReference>
<evidence type="ECO:0000256" key="3">
    <source>
        <dbReference type="ARBA" id="ARBA00022448"/>
    </source>
</evidence>
<evidence type="ECO:0000259" key="11">
    <source>
        <dbReference type="PROSITE" id="PS50192"/>
    </source>
</evidence>
<comment type="similarity">
    <text evidence="2">Belongs to the syntaxin family.</text>
</comment>
<dbReference type="OMA" id="KAHRFDI"/>
<dbReference type="GO" id="GO:0000149">
    <property type="term" value="F:SNARE binding"/>
    <property type="evidence" value="ECO:0007669"/>
    <property type="project" value="TreeGrafter"/>
</dbReference>
<evidence type="ECO:0000256" key="4">
    <source>
        <dbReference type="ARBA" id="ARBA00022692"/>
    </source>
</evidence>
<organism evidence="12 13">
    <name type="scientific">Entamoeba histolytica</name>
    <dbReference type="NCBI Taxonomy" id="5759"/>
    <lineage>
        <taxon>Eukaryota</taxon>
        <taxon>Amoebozoa</taxon>
        <taxon>Evosea</taxon>
        <taxon>Archamoebae</taxon>
        <taxon>Mastigamoebida</taxon>
        <taxon>Entamoebidae</taxon>
        <taxon>Entamoeba</taxon>
    </lineage>
</organism>
<dbReference type="GO" id="GO:0006906">
    <property type="term" value="P:vesicle fusion"/>
    <property type="evidence" value="ECO:0007669"/>
    <property type="project" value="TreeGrafter"/>
</dbReference>
<comment type="subcellular location">
    <subcellularLocation>
        <location evidence="1">Golgi apparatus membrane</location>
        <topology evidence="1">Single-pass type IV membrane protein</topology>
    </subcellularLocation>
</comment>
<evidence type="ECO:0000256" key="1">
    <source>
        <dbReference type="ARBA" id="ARBA00004409"/>
    </source>
</evidence>
<sequence length="278" mass="32136">MSILGFTKDWTTEFYDQRSNFLGGTIVENSVQTVTISEPLTWAQTADEIKNKSKDIVYKIDDLSRLQKKYLSIDLDDYESIGKEVDMKTNEIKLNLKQLQNEVIKFNRFKEEDNPTLIQNVQTNLAEEVNKVAEQFKSQNKSYLLKLKQRTKKFDDCFTTEGEEGVYSFGFDEKQLNMLSESEEMVDQRVAEIKKIAKTVQELAEMTQQLNMLIHEQGTIIDRIDYNIDHTEHQVSKAVEEIKQAETYQKATRVKIIVLILLILILGAIIVLVLKVAL</sequence>
<evidence type="ECO:0000313" key="12">
    <source>
        <dbReference type="EMBL" id="GAT95175.1"/>
    </source>
</evidence>
<keyword evidence="8" id="KW-0175">Coiled coil</keyword>
<gene>
    <name evidence="12" type="ORF">CL6EHI_164320</name>
</gene>
<dbReference type="Proteomes" id="UP000078387">
    <property type="component" value="Unassembled WGS sequence"/>
</dbReference>
<dbReference type="AlphaFoldDB" id="A0A5K1U766"/>
<dbReference type="InterPro" id="IPR045242">
    <property type="entry name" value="Syntaxin"/>
</dbReference>
<evidence type="ECO:0000313" key="13">
    <source>
        <dbReference type="Proteomes" id="UP000078387"/>
    </source>
</evidence>
<keyword evidence="5" id="KW-0653">Protein transport</keyword>
<evidence type="ECO:0000256" key="9">
    <source>
        <dbReference type="ARBA" id="ARBA00023136"/>
    </source>
</evidence>
<reference evidence="12 13" key="1">
    <citation type="submission" date="2016-05" db="EMBL/GenBank/DDBJ databases">
        <title>First whole genome sequencing of Entamoeba histolytica HM1:IMSS-clone-6.</title>
        <authorList>
            <person name="Mukherjee Avik.K."/>
            <person name="Izumyama S."/>
            <person name="Nakada-Tsukui K."/>
            <person name="Nozaki T."/>
        </authorList>
    </citation>
    <scope>NUCLEOTIDE SEQUENCE [LARGE SCALE GENOMIC DNA]</scope>
    <source>
        <strain evidence="12 13">HM1:IMSS clone 6</strain>
    </source>
</reference>
<keyword evidence="6 10" id="KW-1133">Transmembrane helix</keyword>
<evidence type="ECO:0000256" key="8">
    <source>
        <dbReference type="ARBA" id="ARBA00023054"/>
    </source>
</evidence>
<dbReference type="GO" id="GO:0006886">
    <property type="term" value="P:intracellular protein transport"/>
    <property type="evidence" value="ECO:0007669"/>
    <property type="project" value="TreeGrafter"/>
</dbReference>
<dbReference type="GO" id="GO:0000139">
    <property type="term" value="C:Golgi membrane"/>
    <property type="evidence" value="ECO:0007669"/>
    <property type="project" value="UniProtKB-SubCell"/>
</dbReference>
<dbReference type="InterPro" id="IPR010989">
    <property type="entry name" value="SNARE"/>
</dbReference>
<evidence type="ECO:0000256" key="10">
    <source>
        <dbReference type="SAM" id="Phobius"/>
    </source>
</evidence>
<keyword evidence="7" id="KW-0333">Golgi apparatus</keyword>
<dbReference type="Pfam" id="PF05739">
    <property type="entry name" value="SNARE"/>
    <property type="match status" value="1"/>
</dbReference>
<dbReference type="GO" id="GO:0005484">
    <property type="term" value="F:SNAP receptor activity"/>
    <property type="evidence" value="ECO:0007669"/>
    <property type="project" value="TreeGrafter"/>
</dbReference>
<keyword evidence="4 10" id="KW-0812">Transmembrane</keyword>
<feature type="domain" description="T-SNARE coiled-coil homology" evidence="11">
    <location>
        <begin position="183"/>
        <end position="245"/>
    </location>
</feature>
<keyword evidence="3" id="KW-0813">Transport</keyword>
<evidence type="ECO:0000256" key="2">
    <source>
        <dbReference type="ARBA" id="ARBA00009063"/>
    </source>
</evidence>
<dbReference type="VEuPathDB" id="AmoebaDB:EHI7A_014420"/>
<dbReference type="VEuPathDB" id="AmoebaDB:EHI5A_057140"/>
<dbReference type="GO" id="GO:0031201">
    <property type="term" value="C:SNARE complex"/>
    <property type="evidence" value="ECO:0007669"/>
    <property type="project" value="TreeGrafter"/>
</dbReference>
<dbReference type="GO" id="GO:0048278">
    <property type="term" value="P:vesicle docking"/>
    <property type="evidence" value="ECO:0007669"/>
    <property type="project" value="TreeGrafter"/>
</dbReference>
<feature type="transmembrane region" description="Helical" evidence="10">
    <location>
        <begin position="256"/>
        <end position="277"/>
    </location>
</feature>
<dbReference type="PANTHER" id="PTHR19957:SF83">
    <property type="entry name" value="SYNTAXIN-16"/>
    <property type="match status" value="1"/>
</dbReference>
<comment type="caution">
    <text evidence="12">The sequence shown here is derived from an EMBL/GenBank/DDBJ whole genome shotgun (WGS) entry which is preliminary data.</text>
</comment>
<protein>
    <submittedName>
        <fullName evidence="12">Syntaxin putative</fullName>
    </submittedName>
</protein>
<dbReference type="EMBL" id="BDEQ01000001">
    <property type="protein sequence ID" value="GAT95175.1"/>
    <property type="molecule type" value="Genomic_DNA"/>
</dbReference>
<evidence type="ECO:0000256" key="7">
    <source>
        <dbReference type="ARBA" id="ARBA00023034"/>
    </source>
</evidence>
<dbReference type="SMART" id="SM00397">
    <property type="entry name" value="t_SNARE"/>
    <property type="match status" value="1"/>
</dbReference>
<keyword evidence="9 10" id="KW-0472">Membrane</keyword>
<accession>A0A5K1U766</accession>
<dbReference type="CDD" id="cd15845">
    <property type="entry name" value="SNARE_syntaxin16"/>
    <property type="match status" value="1"/>
</dbReference>
<proteinExistence type="inferred from homology"/>
<dbReference type="Gene3D" id="1.20.58.70">
    <property type="match status" value="1"/>
</dbReference>